<dbReference type="PANTHER" id="PTHR42647:SF45">
    <property type="entry name" value="TRANSCRIPTION FACTOR C2H2 FAMILY"/>
    <property type="match status" value="1"/>
</dbReference>
<dbReference type="InterPro" id="IPR013083">
    <property type="entry name" value="Znf_RING/FYVE/PHD"/>
</dbReference>
<evidence type="ECO:0000256" key="1">
    <source>
        <dbReference type="ARBA" id="ARBA00022723"/>
    </source>
</evidence>
<dbReference type="Pfam" id="PF13920">
    <property type="entry name" value="zf-C3HC4_3"/>
    <property type="match status" value="1"/>
</dbReference>
<dbReference type="InterPro" id="IPR001841">
    <property type="entry name" value="Znf_RING"/>
</dbReference>
<keyword evidence="5" id="KW-0175">Coiled coil</keyword>
<dbReference type="GO" id="GO:0008270">
    <property type="term" value="F:zinc ion binding"/>
    <property type="evidence" value="ECO:0007669"/>
    <property type="project" value="UniProtKB-KW"/>
</dbReference>
<dbReference type="Gene3D" id="3.30.40.10">
    <property type="entry name" value="Zinc/RING finger domain, C3HC4 (zinc finger)"/>
    <property type="match status" value="1"/>
</dbReference>
<evidence type="ECO:0000313" key="7">
    <source>
        <dbReference type="EMBL" id="KAI7758364.1"/>
    </source>
</evidence>
<evidence type="ECO:0000256" key="5">
    <source>
        <dbReference type="SAM" id="Coils"/>
    </source>
</evidence>
<evidence type="ECO:0000256" key="4">
    <source>
        <dbReference type="PROSITE-ProRule" id="PRU00175"/>
    </source>
</evidence>
<comment type="caution">
    <text evidence="7">The sequence shown here is derived from an EMBL/GenBank/DDBJ whole genome shotgun (WGS) entry which is preliminary data.</text>
</comment>
<keyword evidence="3" id="KW-0862">Zinc</keyword>
<organism evidence="7 8">
    <name type="scientific">Ambrosia artemisiifolia</name>
    <name type="common">Common ragweed</name>
    <dbReference type="NCBI Taxonomy" id="4212"/>
    <lineage>
        <taxon>Eukaryota</taxon>
        <taxon>Viridiplantae</taxon>
        <taxon>Streptophyta</taxon>
        <taxon>Embryophyta</taxon>
        <taxon>Tracheophyta</taxon>
        <taxon>Spermatophyta</taxon>
        <taxon>Magnoliopsida</taxon>
        <taxon>eudicotyledons</taxon>
        <taxon>Gunneridae</taxon>
        <taxon>Pentapetalae</taxon>
        <taxon>asterids</taxon>
        <taxon>campanulids</taxon>
        <taxon>Asterales</taxon>
        <taxon>Asteraceae</taxon>
        <taxon>Asteroideae</taxon>
        <taxon>Heliantheae alliance</taxon>
        <taxon>Heliantheae</taxon>
        <taxon>Ambrosia</taxon>
    </lineage>
</organism>
<dbReference type="PANTHER" id="PTHR42647">
    <property type="entry name" value="SBP (S-RIBONUCLEASE BINDING PROTEIN) FAMILY PROTEIN"/>
    <property type="match status" value="1"/>
</dbReference>
<sequence length="309" mass="35537">MAVEASHVTFFSPPNREMIYQGKACMYNDQLQPVYDFRTTDALPMNLSRKRSRDSSLYNQVPLSVQSVDHKGNGNEYTFLDGDISSQIYQQQLEVDRLIANHMLNVRTEIEQMRKRNTRRLITAVNEGIMKRLKTKEEEYVKIERLNVSLEEKVKSLNIENQILKESVQTNEATANALRNKLQLVLAHLQLQQHNNNNIDSTVSVDDVQSCCGSNYNMDNRQVEEEDDGYGGERKVKDIDNNDDCNRSRNRYGRINRWCRMCEREESCVLLLPCRHLCVCTLCVESISFCPVCNAIKSACVHVNLDGSS</sequence>
<evidence type="ECO:0000259" key="6">
    <source>
        <dbReference type="PROSITE" id="PS50089"/>
    </source>
</evidence>
<evidence type="ECO:0000256" key="3">
    <source>
        <dbReference type="ARBA" id="ARBA00022833"/>
    </source>
</evidence>
<dbReference type="CDD" id="cd16649">
    <property type="entry name" value="mRING-HC-C3HC5_CGRF1-like"/>
    <property type="match status" value="1"/>
</dbReference>
<dbReference type="AlphaFoldDB" id="A0AAD5GZ56"/>
<dbReference type="GO" id="GO:0004842">
    <property type="term" value="F:ubiquitin-protein transferase activity"/>
    <property type="evidence" value="ECO:0007669"/>
    <property type="project" value="TreeGrafter"/>
</dbReference>
<name>A0AAD5GZ56_AMBAR</name>
<proteinExistence type="predicted"/>
<feature type="domain" description="RING-type" evidence="6">
    <location>
        <begin position="259"/>
        <end position="294"/>
    </location>
</feature>
<evidence type="ECO:0000256" key="2">
    <source>
        <dbReference type="ARBA" id="ARBA00022771"/>
    </source>
</evidence>
<dbReference type="EMBL" id="JAMZMK010000005">
    <property type="protein sequence ID" value="KAI7758364.1"/>
    <property type="molecule type" value="Genomic_DNA"/>
</dbReference>
<dbReference type="Proteomes" id="UP001206925">
    <property type="component" value="Unassembled WGS sequence"/>
</dbReference>
<dbReference type="GO" id="GO:0043067">
    <property type="term" value="P:regulation of programmed cell death"/>
    <property type="evidence" value="ECO:0007669"/>
    <property type="project" value="TreeGrafter"/>
</dbReference>
<accession>A0AAD5GZ56</accession>
<reference evidence="7" key="1">
    <citation type="submission" date="2022-06" db="EMBL/GenBank/DDBJ databases">
        <title>Uncovering the hologenomic basis of an extraordinary plant invasion.</title>
        <authorList>
            <person name="Bieker V.C."/>
            <person name="Martin M.D."/>
            <person name="Gilbert T."/>
            <person name="Hodgins K."/>
            <person name="Battlay P."/>
            <person name="Petersen B."/>
            <person name="Wilson J."/>
        </authorList>
    </citation>
    <scope>NUCLEOTIDE SEQUENCE</scope>
    <source>
        <strain evidence="7">AA19_3_7</strain>
        <tissue evidence="7">Leaf</tissue>
    </source>
</reference>
<protein>
    <recommendedName>
        <fullName evidence="6">RING-type domain-containing protein</fullName>
    </recommendedName>
</protein>
<gene>
    <name evidence="7" type="ORF">M8C21_013725</name>
</gene>
<keyword evidence="8" id="KW-1185">Reference proteome</keyword>
<dbReference type="PROSITE" id="PS50089">
    <property type="entry name" value="ZF_RING_2"/>
    <property type="match status" value="1"/>
</dbReference>
<evidence type="ECO:0000313" key="8">
    <source>
        <dbReference type="Proteomes" id="UP001206925"/>
    </source>
</evidence>
<keyword evidence="1" id="KW-0479">Metal-binding</keyword>
<feature type="coiled-coil region" evidence="5">
    <location>
        <begin position="133"/>
        <end position="167"/>
    </location>
</feature>
<keyword evidence="2 4" id="KW-0863">Zinc-finger</keyword>